<name>A0A0E9XBM9_ANGAN</name>
<organism evidence="1">
    <name type="scientific">Anguilla anguilla</name>
    <name type="common">European freshwater eel</name>
    <name type="synonym">Muraena anguilla</name>
    <dbReference type="NCBI Taxonomy" id="7936"/>
    <lineage>
        <taxon>Eukaryota</taxon>
        <taxon>Metazoa</taxon>
        <taxon>Chordata</taxon>
        <taxon>Craniata</taxon>
        <taxon>Vertebrata</taxon>
        <taxon>Euteleostomi</taxon>
        <taxon>Actinopterygii</taxon>
        <taxon>Neopterygii</taxon>
        <taxon>Teleostei</taxon>
        <taxon>Anguilliformes</taxon>
        <taxon>Anguillidae</taxon>
        <taxon>Anguilla</taxon>
    </lineage>
</organism>
<sequence>MYNQDVRLQCVVLALSFTLAYLHKVVCGPCSLSNRSYAFPVKLSKRKKTVAYDTYGM</sequence>
<evidence type="ECO:0000313" key="1">
    <source>
        <dbReference type="EMBL" id="JAH99826.1"/>
    </source>
</evidence>
<reference evidence="1" key="2">
    <citation type="journal article" date="2015" name="Fish Shellfish Immunol.">
        <title>Early steps in the European eel (Anguilla anguilla)-Vibrio vulnificus interaction in the gills: Role of the RtxA13 toxin.</title>
        <authorList>
            <person name="Callol A."/>
            <person name="Pajuelo D."/>
            <person name="Ebbesson L."/>
            <person name="Teles M."/>
            <person name="MacKenzie S."/>
            <person name="Amaro C."/>
        </authorList>
    </citation>
    <scope>NUCLEOTIDE SEQUENCE</scope>
</reference>
<dbReference type="AlphaFoldDB" id="A0A0E9XBM9"/>
<accession>A0A0E9XBM9</accession>
<proteinExistence type="predicted"/>
<dbReference type="EMBL" id="GBXM01008751">
    <property type="protein sequence ID" value="JAH99826.1"/>
    <property type="molecule type" value="Transcribed_RNA"/>
</dbReference>
<reference evidence="1" key="1">
    <citation type="submission" date="2014-11" db="EMBL/GenBank/DDBJ databases">
        <authorList>
            <person name="Amaro Gonzalez C."/>
        </authorList>
    </citation>
    <scope>NUCLEOTIDE SEQUENCE</scope>
</reference>
<protein>
    <submittedName>
        <fullName evidence="1">Uncharacterized protein</fullName>
    </submittedName>
</protein>